<evidence type="ECO:0008006" key="9">
    <source>
        <dbReference type="Google" id="ProtNLM"/>
    </source>
</evidence>
<evidence type="ECO:0000256" key="6">
    <source>
        <dbReference type="ARBA" id="ARBA00024207"/>
    </source>
</evidence>
<dbReference type="RefSeq" id="WP_040096074.1">
    <property type="nucleotide sequence ID" value="NZ_JWJD01000001.1"/>
</dbReference>
<evidence type="ECO:0000256" key="2">
    <source>
        <dbReference type="ARBA" id="ARBA00022649"/>
    </source>
</evidence>
<evidence type="ECO:0000256" key="4">
    <source>
        <dbReference type="ARBA" id="ARBA00022741"/>
    </source>
</evidence>
<proteinExistence type="inferred from homology"/>
<dbReference type="GO" id="GO:0016787">
    <property type="term" value="F:hydrolase activity"/>
    <property type="evidence" value="ECO:0007669"/>
    <property type="project" value="UniProtKB-KW"/>
</dbReference>
<gene>
    <name evidence="7" type="ORF">GFER_03460</name>
</gene>
<dbReference type="GO" id="GO:0000166">
    <property type="term" value="F:nucleotide binding"/>
    <property type="evidence" value="ECO:0007669"/>
    <property type="project" value="UniProtKB-KW"/>
</dbReference>
<comment type="similarity">
    <text evidence="6">Belongs to the HepT RNase toxin family.</text>
</comment>
<keyword evidence="2" id="KW-1277">Toxin-antitoxin system</keyword>
<dbReference type="InterPro" id="IPR037038">
    <property type="entry name" value="HepT-like_sf"/>
</dbReference>
<keyword evidence="3" id="KW-0540">Nuclease</keyword>
<dbReference type="AlphaFoldDB" id="A0A0C2DWB1"/>
<protein>
    <recommendedName>
        <fullName evidence="9">Antitoxin</fullName>
    </recommendedName>
</protein>
<evidence type="ECO:0000256" key="1">
    <source>
        <dbReference type="ARBA" id="ARBA00022553"/>
    </source>
</evidence>
<dbReference type="GO" id="GO:0004540">
    <property type="term" value="F:RNA nuclease activity"/>
    <property type="evidence" value="ECO:0007669"/>
    <property type="project" value="InterPro"/>
</dbReference>
<dbReference type="InterPro" id="IPR051813">
    <property type="entry name" value="HepT_RNase_toxin"/>
</dbReference>
<dbReference type="PANTHER" id="PTHR34139:SF1">
    <property type="entry name" value="RNASE MJ1380-RELATED"/>
    <property type="match status" value="1"/>
</dbReference>
<evidence type="ECO:0000313" key="8">
    <source>
        <dbReference type="Proteomes" id="UP000035068"/>
    </source>
</evidence>
<sequence length="114" mass="13072">MQLEILKYLYDIRHACQLLKQFTDAKDLSDYLANTMLRSAVERQFEIIGEALNQALRRDPSLANHISNSGRIIAFRNRLIHGYASISDEVVWGLLESQLPILTQEVSQLLEKSN</sequence>
<reference evidence="7 8" key="1">
    <citation type="submission" date="2014-12" db="EMBL/GenBank/DDBJ databases">
        <title>Genomes of Geoalkalibacter ferrihydriticus and Geoalkalibacter subterraneus, two haloalkaliphilic metal-reducing members of the Geobacteraceae.</title>
        <authorList>
            <person name="Badalamenti J.P."/>
            <person name="Torres C.I."/>
            <person name="Krajmalnik-Brown R."/>
            <person name="Bond D.R."/>
        </authorList>
    </citation>
    <scope>NUCLEOTIDE SEQUENCE [LARGE SCALE GENOMIC DNA]</scope>
    <source>
        <strain evidence="7 8">DSM 17813</strain>
    </source>
</reference>
<dbReference type="EMBL" id="JWJD01000001">
    <property type="protein sequence ID" value="KIH77724.1"/>
    <property type="molecule type" value="Genomic_DNA"/>
</dbReference>
<dbReference type="PANTHER" id="PTHR34139">
    <property type="entry name" value="UPF0331 PROTEIN MJ0127"/>
    <property type="match status" value="1"/>
</dbReference>
<comment type="caution">
    <text evidence="7">The sequence shown here is derived from an EMBL/GenBank/DDBJ whole genome shotgun (WGS) entry which is preliminary data.</text>
</comment>
<dbReference type="Proteomes" id="UP000035068">
    <property type="component" value="Unassembled WGS sequence"/>
</dbReference>
<accession>A0A0C2DWB1</accession>
<evidence type="ECO:0000256" key="5">
    <source>
        <dbReference type="ARBA" id="ARBA00022801"/>
    </source>
</evidence>
<dbReference type="InterPro" id="IPR008201">
    <property type="entry name" value="HepT-like"/>
</dbReference>
<evidence type="ECO:0000256" key="3">
    <source>
        <dbReference type="ARBA" id="ARBA00022722"/>
    </source>
</evidence>
<name>A0A0C2DWB1_9BACT</name>
<dbReference type="Pfam" id="PF01934">
    <property type="entry name" value="HepT-like"/>
    <property type="match status" value="1"/>
</dbReference>
<evidence type="ECO:0000313" key="7">
    <source>
        <dbReference type="EMBL" id="KIH77724.1"/>
    </source>
</evidence>
<dbReference type="Gene3D" id="1.20.120.580">
    <property type="entry name" value="bsu32300-like"/>
    <property type="match status" value="1"/>
</dbReference>
<keyword evidence="4" id="KW-0547">Nucleotide-binding</keyword>
<dbReference type="GO" id="GO:0110001">
    <property type="term" value="C:toxin-antitoxin complex"/>
    <property type="evidence" value="ECO:0007669"/>
    <property type="project" value="InterPro"/>
</dbReference>
<keyword evidence="8" id="KW-1185">Reference proteome</keyword>
<keyword evidence="5" id="KW-0378">Hydrolase</keyword>
<organism evidence="7 8">
    <name type="scientific">Geoalkalibacter ferrihydriticus DSM 17813</name>
    <dbReference type="NCBI Taxonomy" id="1121915"/>
    <lineage>
        <taxon>Bacteria</taxon>
        <taxon>Pseudomonadati</taxon>
        <taxon>Thermodesulfobacteriota</taxon>
        <taxon>Desulfuromonadia</taxon>
        <taxon>Desulfuromonadales</taxon>
        <taxon>Geoalkalibacteraceae</taxon>
        <taxon>Geoalkalibacter</taxon>
    </lineage>
</organism>
<keyword evidence="1" id="KW-0597">Phosphoprotein</keyword>